<feature type="domain" description="Peptidase U32 collagenase" evidence="1">
    <location>
        <begin position="381"/>
        <end position="485"/>
    </location>
</feature>
<gene>
    <name evidence="2" type="ORF">H9966_00925</name>
</gene>
<comment type="caution">
    <text evidence="2">The sequence shown here is derived from an EMBL/GenBank/DDBJ whole genome shotgun (WGS) entry which is preliminary data.</text>
</comment>
<dbReference type="PANTHER" id="PTHR30217:SF10">
    <property type="entry name" value="23S RRNA 5-HYDROXYCYTIDINE C2501 SYNTHASE"/>
    <property type="match status" value="1"/>
</dbReference>
<dbReference type="AlphaFoldDB" id="A0A9D2FX63"/>
<reference evidence="2" key="2">
    <citation type="submission" date="2021-04" db="EMBL/GenBank/DDBJ databases">
        <authorList>
            <person name="Gilroy R."/>
        </authorList>
    </citation>
    <scope>NUCLEOTIDE SEQUENCE</scope>
    <source>
        <strain evidence="2">ChiHecec3B27-8219</strain>
    </source>
</reference>
<dbReference type="InterPro" id="IPR020988">
    <property type="entry name" value="Pept_U32_collagenase"/>
</dbReference>
<dbReference type="Proteomes" id="UP000824055">
    <property type="component" value="Unassembled WGS sequence"/>
</dbReference>
<dbReference type="PANTHER" id="PTHR30217">
    <property type="entry name" value="PEPTIDASE U32 FAMILY"/>
    <property type="match status" value="1"/>
</dbReference>
<dbReference type="InterPro" id="IPR051454">
    <property type="entry name" value="RNA/ubiquinone_mod_enzymes"/>
</dbReference>
<organism evidence="2 3">
    <name type="scientific">Candidatus Prevotella avicola</name>
    <dbReference type="NCBI Taxonomy" id="2838738"/>
    <lineage>
        <taxon>Bacteria</taxon>
        <taxon>Pseudomonadati</taxon>
        <taxon>Bacteroidota</taxon>
        <taxon>Bacteroidia</taxon>
        <taxon>Bacteroidales</taxon>
        <taxon>Prevotellaceae</taxon>
        <taxon>Prevotella</taxon>
    </lineage>
</organism>
<reference evidence="2" key="1">
    <citation type="journal article" date="2021" name="PeerJ">
        <title>Extensive microbial diversity within the chicken gut microbiome revealed by metagenomics and culture.</title>
        <authorList>
            <person name="Gilroy R."/>
            <person name="Ravi A."/>
            <person name="Getino M."/>
            <person name="Pursley I."/>
            <person name="Horton D.L."/>
            <person name="Alikhan N.F."/>
            <person name="Baker D."/>
            <person name="Gharbi K."/>
            <person name="Hall N."/>
            <person name="Watson M."/>
            <person name="Adriaenssens E.M."/>
            <person name="Foster-Nyarko E."/>
            <person name="Jarju S."/>
            <person name="Secka A."/>
            <person name="Antonio M."/>
            <person name="Oren A."/>
            <person name="Chaudhuri R.R."/>
            <person name="La Ragione R."/>
            <person name="Hildebrand F."/>
            <person name="Pallen M.J."/>
        </authorList>
    </citation>
    <scope>NUCLEOTIDE SEQUENCE</scope>
    <source>
        <strain evidence="2">ChiHecec3B27-8219</strain>
    </source>
</reference>
<dbReference type="Pfam" id="PF12392">
    <property type="entry name" value="DUF3656"/>
    <property type="match status" value="1"/>
</dbReference>
<dbReference type="Pfam" id="PF01136">
    <property type="entry name" value="Peptidase_U32"/>
    <property type="match status" value="1"/>
</dbReference>
<dbReference type="InterPro" id="IPR001539">
    <property type="entry name" value="Peptidase_U32"/>
</dbReference>
<protein>
    <submittedName>
        <fullName evidence="2">U32 family peptidase</fullName>
    </submittedName>
</protein>
<accession>A0A9D2FX63</accession>
<evidence type="ECO:0000259" key="1">
    <source>
        <dbReference type="Pfam" id="PF12392"/>
    </source>
</evidence>
<dbReference type="EMBL" id="DXBE01000009">
    <property type="protein sequence ID" value="HIZ68447.1"/>
    <property type="molecule type" value="Genomic_DNA"/>
</dbReference>
<name>A0A9D2FX63_9BACT</name>
<sequence length="619" mass="70000">MRKLQLLAPARNLACGIAAIDHGADAVYIGAPSHGARIAAANTLEDIRSLCDYAHRFGAEVYATVNTIVYDSEMADTLAMVAQLDAVGVDAFLVQDMGLAQRMRGKYVLHASTQCDTRTAEKVAWLRDQGFRRVVLARELSLQAIREIRQAVPDVELEAFVHGALCVSYSGVCYASQYAMGRSANRGACAQFCRLAFDLVDADGNEIVRQRHLLSLKDMCRIDYLERLADAGVCTFKIEGRLKDEDYVKNVVSAYSQRLDKLVKSRPLDYCRASQGTVTYYFEPSLGKTFNRGYTSYFMEGVAERIASFDTPKSIGAFVGKVKEIKGNSFTVAGTASFANGDGLSFFDQDHRLQGFRVNKAEGNRLFPQRMPKELRPGLSLYRNHDEAFSRQLKGKTAERKLPLAMEFKAEPEGFSLSCMETKVMVNWPLEKAKQPQGKNICDQLTKLGNTPFVCEKLYISPGAEDYFIPNKVLTELRRKLIDRLMPISSKLFVKKQNAKTPEPDTHERVAVSKAPLKVWQPAYRDYPYLYNIANQEAKAFYISQGLRQPVPAFELNEKHNHPLLMQCRHCVKRELGYCQRHGGKRASWREPLYLRLPGERLFRLEFRCDQCQMNIYAE</sequence>
<proteinExistence type="predicted"/>
<evidence type="ECO:0000313" key="2">
    <source>
        <dbReference type="EMBL" id="HIZ68447.1"/>
    </source>
</evidence>
<evidence type="ECO:0000313" key="3">
    <source>
        <dbReference type="Proteomes" id="UP000824055"/>
    </source>
</evidence>